<feature type="compositionally biased region" description="Low complexity" evidence="11">
    <location>
        <begin position="337"/>
        <end position="353"/>
    </location>
</feature>
<dbReference type="InterPro" id="IPR017441">
    <property type="entry name" value="Protein_kinase_ATP_BS"/>
</dbReference>
<dbReference type="FunFam" id="3.30.200.20:FF:000705">
    <property type="entry name" value="Non-specific serine/threonine protein kinase"/>
    <property type="match status" value="1"/>
</dbReference>
<dbReference type="PANTHER" id="PTHR45832:SF3">
    <property type="entry name" value="NON-SPECIFIC SERINE_THREONINE PROTEIN KINASE"/>
    <property type="match status" value="1"/>
</dbReference>
<protein>
    <recommendedName>
        <fullName evidence="2">non-specific serine/threonine protein kinase</fullName>
        <ecNumber evidence="2">2.7.11.1</ecNumber>
    </recommendedName>
</protein>
<dbReference type="KEGG" id="char:105909558"/>
<dbReference type="PROSITE" id="PS50108">
    <property type="entry name" value="CRIB"/>
    <property type="match status" value="1"/>
</dbReference>
<keyword evidence="6 10" id="KW-0547">Nucleotide-binding</keyword>
<keyword evidence="4" id="KW-0808">Transferase</keyword>
<evidence type="ECO:0000313" key="16">
    <source>
        <dbReference type="RefSeq" id="XP_042565880.1"/>
    </source>
</evidence>
<dbReference type="Gene3D" id="3.30.200.20">
    <property type="entry name" value="Phosphorylase Kinase, domain 1"/>
    <property type="match status" value="1"/>
</dbReference>
<dbReference type="PANTHER" id="PTHR45832">
    <property type="entry name" value="SERINE/THREONINE-PROTEIN KINASE SAMKA-RELATED-RELATED"/>
    <property type="match status" value="1"/>
</dbReference>
<proteinExistence type="predicted"/>
<evidence type="ECO:0000256" key="2">
    <source>
        <dbReference type="ARBA" id="ARBA00012513"/>
    </source>
</evidence>
<feature type="binding site" evidence="10">
    <location>
        <position position="421"/>
    </location>
    <ligand>
        <name>ATP</name>
        <dbReference type="ChEBI" id="CHEBI:30616"/>
    </ligand>
</feature>
<dbReference type="GO" id="GO:0004674">
    <property type="term" value="F:protein serine/threonine kinase activity"/>
    <property type="evidence" value="ECO:0007669"/>
    <property type="project" value="UniProtKB-KW"/>
</dbReference>
<dbReference type="GO" id="GO:0046872">
    <property type="term" value="F:metal ion binding"/>
    <property type="evidence" value="ECO:0007669"/>
    <property type="project" value="UniProtKB-KW"/>
</dbReference>
<evidence type="ECO:0000256" key="5">
    <source>
        <dbReference type="ARBA" id="ARBA00022723"/>
    </source>
</evidence>
<dbReference type="AlphaFoldDB" id="A0A6P8GFU1"/>
<name>A0A6P8GFU1_CLUHA</name>
<evidence type="ECO:0000256" key="10">
    <source>
        <dbReference type="PROSITE-ProRule" id="PRU10141"/>
    </source>
</evidence>
<dbReference type="GeneID" id="105909558"/>
<gene>
    <name evidence="15 16" type="primary">LOC105909558</name>
</gene>
<dbReference type="EC" id="2.7.11.1" evidence="2"/>
<dbReference type="Pfam" id="PF00786">
    <property type="entry name" value="PBD"/>
    <property type="match status" value="1"/>
</dbReference>
<sequence length="636" mass="70314">MFRRKKKRRRPEISAPRDFQHRVHTSFDKAQGCYMGLPPQWQSLIDTLKRPKPMVDPSTVTPMELIPRKTIVRGSFIGHSDYISAVLSQMARLSVSSSNSLRRTSPSLRKRAKSMGRIGEVSEGNVYQYEEVNAAVRGRASLAADLEERMRNVRSESGSPRSPGRTSATLQPNGVVPRAKSVHEVCLDPIAPPKTTPRGAAPPPLIGQYARSEAPRAQSISMAQRSNAANQRPASCFLNHSPSNHTPSKVNLSLKLDGISMEPPRRPHSSYDPKINLTAYAAITRPNCTSTPKSALRSSLHPVSRPFSSLSVGPPTGWGEAQSHGHLQSPRQEDLRPSPAGSSSAGPVGSGSPCLRPAKTPSPEPELPNVTHEQFKTALQMVVDKGDPRAYLENFVKIGEGSTGVVCIARERNTGRQVAVKMMDLRKQQRRELLFNEVVIMRDYRHKNVVEMYKSALVEEELWVVMEYLQGGALTNIVSETRLNEEQIATVCEAVLQALAYLHSQGVIHRDIKSDSILLTVDGRIKLSDFGFCAQISKDIPKRKSLVGTPYWMAPEVVSKTPYGPEVDIWSLGIMLVEMVDGEPPYFNETPVIAMKKLRDEPAPTVRNIHKASAHMKTSGYETETQPMGLIHLDID</sequence>
<dbReference type="Gene3D" id="1.10.510.10">
    <property type="entry name" value="Transferase(Phosphotransferase) domain 1"/>
    <property type="match status" value="1"/>
</dbReference>
<keyword evidence="14" id="KW-1185">Reference proteome</keyword>
<feature type="domain" description="CRIB" evidence="13">
    <location>
        <begin position="13"/>
        <end position="26"/>
    </location>
</feature>
<keyword evidence="3" id="KW-0723">Serine/threonine-protein kinase</keyword>
<feature type="compositionally biased region" description="Low complexity" evidence="11">
    <location>
        <begin position="96"/>
        <end position="107"/>
    </location>
</feature>
<keyword evidence="8 10" id="KW-0067">ATP-binding</keyword>
<evidence type="ECO:0000313" key="14">
    <source>
        <dbReference type="Proteomes" id="UP000515152"/>
    </source>
</evidence>
<dbReference type="OrthoDB" id="1022360at2759"/>
<reference evidence="15 16" key="1">
    <citation type="submission" date="2025-04" db="UniProtKB">
        <authorList>
            <consortium name="RefSeq"/>
        </authorList>
    </citation>
    <scope>IDENTIFICATION</scope>
</reference>
<dbReference type="RefSeq" id="XP_042565880.1">
    <property type="nucleotide sequence ID" value="XM_042709946.1"/>
</dbReference>
<dbReference type="InterPro" id="IPR036936">
    <property type="entry name" value="CRIB_dom_sf"/>
</dbReference>
<evidence type="ECO:0000256" key="4">
    <source>
        <dbReference type="ARBA" id="ARBA00022679"/>
    </source>
</evidence>
<dbReference type="InterPro" id="IPR000719">
    <property type="entry name" value="Prot_kinase_dom"/>
</dbReference>
<dbReference type="Pfam" id="PF00069">
    <property type="entry name" value="Pkinase"/>
    <property type="match status" value="1"/>
</dbReference>
<evidence type="ECO:0000256" key="1">
    <source>
        <dbReference type="ARBA" id="ARBA00001946"/>
    </source>
</evidence>
<evidence type="ECO:0000256" key="7">
    <source>
        <dbReference type="ARBA" id="ARBA00022777"/>
    </source>
</evidence>
<dbReference type="InterPro" id="IPR000095">
    <property type="entry name" value="CRIB_dom"/>
</dbReference>
<feature type="compositionally biased region" description="Low complexity" evidence="11">
    <location>
        <begin position="155"/>
        <end position="167"/>
    </location>
</feature>
<evidence type="ECO:0000256" key="11">
    <source>
        <dbReference type="SAM" id="MobiDB-lite"/>
    </source>
</evidence>
<feature type="region of interest" description="Disordered" evidence="11">
    <location>
        <begin position="150"/>
        <end position="177"/>
    </location>
</feature>
<dbReference type="CDD" id="cd01093">
    <property type="entry name" value="CRIB_PAK_like"/>
    <property type="match status" value="1"/>
</dbReference>
<dbReference type="SUPFAM" id="SSF56112">
    <property type="entry name" value="Protein kinase-like (PK-like)"/>
    <property type="match status" value="1"/>
</dbReference>
<feature type="region of interest" description="Disordered" evidence="11">
    <location>
        <begin position="289"/>
        <end position="369"/>
    </location>
</feature>
<dbReference type="FunFam" id="1.10.510.10:FF:000768">
    <property type="entry name" value="Non-specific serine/threonine protein kinase"/>
    <property type="match status" value="1"/>
</dbReference>
<evidence type="ECO:0000259" key="12">
    <source>
        <dbReference type="PROSITE" id="PS50011"/>
    </source>
</evidence>
<dbReference type="PROSITE" id="PS00107">
    <property type="entry name" value="PROTEIN_KINASE_ATP"/>
    <property type="match status" value="1"/>
</dbReference>
<dbReference type="GO" id="GO:0005524">
    <property type="term" value="F:ATP binding"/>
    <property type="evidence" value="ECO:0007669"/>
    <property type="project" value="UniProtKB-UniRule"/>
</dbReference>
<evidence type="ECO:0000256" key="9">
    <source>
        <dbReference type="ARBA" id="ARBA00022842"/>
    </source>
</evidence>
<feature type="compositionally biased region" description="Pro residues" evidence="11">
    <location>
        <begin position="190"/>
        <end position="205"/>
    </location>
</feature>
<dbReference type="Gene3D" id="3.90.810.10">
    <property type="entry name" value="CRIB domain"/>
    <property type="match status" value="1"/>
</dbReference>
<evidence type="ECO:0000256" key="8">
    <source>
        <dbReference type="ARBA" id="ARBA00022840"/>
    </source>
</evidence>
<accession>A0A6P8GFU1</accession>
<keyword evidence="9" id="KW-0460">Magnesium</keyword>
<dbReference type="SMART" id="SM00285">
    <property type="entry name" value="PBD"/>
    <property type="match status" value="1"/>
</dbReference>
<evidence type="ECO:0000259" key="13">
    <source>
        <dbReference type="PROSITE" id="PS50108"/>
    </source>
</evidence>
<dbReference type="RefSeq" id="XP_031438024.1">
    <property type="nucleotide sequence ID" value="XM_031582164.2"/>
</dbReference>
<keyword evidence="5" id="KW-0479">Metal-binding</keyword>
<evidence type="ECO:0000256" key="3">
    <source>
        <dbReference type="ARBA" id="ARBA00022527"/>
    </source>
</evidence>
<dbReference type="InterPro" id="IPR051931">
    <property type="entry name" value="PAK3-like"/>
</dbReference>
<dbReference type="PROSITE" id="PS50011">
    <property type="entry name" value="PROTEIN_KINASE_DOM"/>
    <property type="match status" value="1"/>
</dbReference>
<organism evidence="14 15">
    <name type="scientific">Clupea harengus</name>
    <name type="common">Atlantic herring</name>
    <dbReference type="NCBI Taxonomy" id="7950"/>
    <lineage>
        <taxon>Eukaryota</taxon>
        <taxon>Metazoa</taxon>
        <taxon>Chordata</taxon>
        <taxon>Craniata</taxon>
        <taxon>Vertebrata</taxon>
        <taxon>Euteleostomi</taxon>
        <taxon>Actinopterygii</taxon>
        <taxon>Neopterygii</taxon>
        <taxon>Teleostei</taxon>
        <taxon>Clupei</taxon>
        <taxon>Clupeiformes</taxon>
        <taxon>Clupeoidei</taxon>
        <taxon>Clupeidae</taxon>
        <taxon>Clupea</taxon>
    </lineage>
</organism>
<feature type="region of interest" description="Disordered" evidence="11">
    <location>
        <begin position="96"/>
        <end position="116"/>
    </location>
</feature>
<comment type="cofactor">
    <cofactor evidence="1">
        <name>Mg(2+)</name>
        <dbReference type="ChEBI" id="CHEBI:18420"/>
    </cofactor>
</comment>
<dbReference type="InterPro" id="IPR033923">
    <property type="entry name" value="PAK_BD"/>
</dbReference>
<feature type="domain" description="Protein kinase" evidence="12">
    <location>
        <begin position="392"/>
        <end position="636"/>
    </location>
</feature>
<keyword evidence="7" id="KW-0418">Kinase</keyword>
<dbReference type="Proteomes" id="UP000515152">
    <property type="component" value="Chromosome 15"/>
</dbReference>
<dbReference type="InterPro" id="IPR011009">
    <property type="entry name" value="Kinase-like_dom_sf"/>
</dbReference>
<evidence type="ECO:0000313" key="15">
    <source>
        <dbReference type="RefSeq" id="XP_031438024.1"/>
    </source>
</evidence>
<feature type="region of interest" description="Disordered" evidence="11">
    <location>
        <begin position="188"/>
        <end position="207"/>
    </location>
</feature>
<evidence type="ECO:0000256" key="6">
    <source>
        <dbReference type="ARBA" id="ARBA00022741"/>
    </source>
</evidence>